<dbReference type="InterPro" id="IPR001555">
    <property type="entry name" value="GART_AS"/>
</dbReference>
<dbReference type="PROSITE" id="PS00373">
    <property type="entry name" value="GART"/>
    <property type="match status" value="1"/>
</dbReference>
<keyword evidence="3 8" id="KW-0808">Transferase</keyword>
<comment type="caution">
    <text evidence="8">The sequence shown here is derived from an EMBL/GenBank/DDBJ whole genome shotgun (WGS) entry which is preliminary data.</text>
</comment>
<dbReference type="SUPFAM" id="SSF53328">
    <property type="entry name" value="Formyltransferase"/>
    <property type="match status" value="1"/>
</dbReference>
<dbReference type="AlphaFoldDB" id="A0A1F2UMH5"/>
<dbReference type="Proteomes" id="UP000178086">
    <property type="component" value="Unassembled WGS sequence"/>
</dbReference>
<dbReference type="SUPFAM" id="SSF50486">
    <property type="entry name" value="FMT C-terminal domain-like"/>
    <property type="match status" value="1"/>
</dbReference>
<dbReference type="InterPro" id="IPR005794">
    <property type="entry name" value="Fmt"/>
</dbReference>
<feature type="non-terminal residue" evidence="8">
    <location>
        <position position="1"/>
    </location>
</feature>
<feature type="domain" description="Formyl transferase N-terminal" evidence="6">
    <location>
        <begin position="1"/>
        <end position="154"/>
    </location>
</feature>
<evidence type="ECO:0000259" key="6">
    <source>
        <dbReference type="Pfam" id="PF00551"/>
    </source>
</evidence>
<dbReference type="CDD" id="cd08646">
    <property type="entry name" value="FMT_core_Met-tRNA-FMT_N"/>
    <property type="match status" value="1"/>
</dbReference>
<evidence type="ECO:0000256" key="3">
    <source>
        <dbReference type="ARBA" id="ARBA00022679"/>
    </source>
</evidence>
<dbReference type="Pfam" id="PF00551">
    <property type="entry name" value="Formyl_trans_N"/>
    <property type="match status" value="1"/>
</dbReference>
<evidence type="ECO:0000256" key="5">
    <source>
        <dbReference type="SAM" id="MobiDB-lite"/>
    </source>
</evidence>
<feature type="region of interest" description="Disordered" evidence="5">
    <location>
        <begin position="1"/>
        <end position="21"/>
    </location>
</feature>
<comment type="similarity">
    <text evidence="1">Belongs to the Fmt family.</text>
</comment>
<dbReference type="PANTHER" id="PTHR11138:SF5">
    <property type="entry name" value="METHIONYL-TRNA FORMYLTRANSFERASE, MITOCHONDRIAL"/>
    <property type="match status" value="1"/>
</dbReference>
<dbReference type="Gene3D" id="3.40.50.12230">
    <property type="match status" value="1"/>
</dbReference>
<name>A0A1F2UMH5_9ACTN</name>
<dbReference type="NCBIfam" id="TIGR00460">
    <property type="entry name" value="fmt"/>
    <property type="match status" value="1"/>
</dbReference>
<dbReference type="InterPro" id="IPR011034">
    <property type="entry name" value="Formyl_transferase-like_C_sf"/>
</dbReference>
<evidence type="ECO:0000256" key="1">
    <source>
        <dbReference type="ARBA" id="ARBA00010699"/>
    </source>
</evidence>
<feature type="domain" description="Formyl transferase C-terminal" evidence="7">
    <location>
        <begin position="178"/>
        <end position="277"/>
    </location>
</feature>
<accession>A0A1F2UMH5</accession>
<dbReference type="GO" id="GO:0004479">
    <property type="term" value="F:methionyl-tRNA formyltransferase activity"/>
    <property type="evidence" value="ECO:0007669"/>
    <property type="project" value="UniProtKB-EC"/>
</dbReference>
<organism evidence="8 9">
    <name type="scientific">Candidatus Aquicultor primus</name>
    <dbReference type="NCBI Taxonomy" id="1797195"/>
    <lineage>
        <taxon>Bacteria</taxon>
        <taxon>Bacillati</taxon>
        <taxon>Actinomycetota</taxon>
        <taxon>Candidatus Aquicultoria</taxon>
        <taxon>Candidatus Aquicultorales</taxon>
        <taxon>Candidatus Aquicultoraceae</taxon>
        <taxon>Candidatus Aquicultor</taxon>
    </lineage>
</organism>
<dbReference type="EC" id="2.1.2.9" evidence="2"/>
<sequence>IALVVTQPDKPSGRNRRLASPPVKAVAQAQNIPVAQPPTLKDEDFRETIIGLDADVGVVFAYGKLIPQWLLDTPKHGIINVHPSLLPRWRGAAPIQRPIMEGDKVTGVTIMQMVMELDAGDILLQQRLSVEPDDTTGTLAQRLADIAAELVVETLDRIEDGTVERVSQDESGVTYARKITDEDAAIVWKRPAQSILDQVRGLNPKPGAHTIARDILLKVWRVSAAPEIENGEPGIIVHIDPNKGPFVATESTPLLLEEVQPANKKKMSGAEFVRGYRLRVGDRLG</sequence>
<dbReference type="CDD" id="cd08704">
    <property type="entry name" value="Met_tRNA_FMT_C"/>
    <property type="match status" value="1"/>
</dbReference>
<evidence type="ECO:0000313" key="8">
    <source>
        <dbReference type="EMBL" id="OFW34199.1"/>
    </source>
</evidence>
<keyword evidence="4" id="KW-0648">Protein biosynthesis</keyword>
<evidence type="ECO:0000256" key="4">
    <source>
        <dbReference type="ARBA" id="ARBA00022917"/>
    </source>
</evidence>
<dbReference type="InterPro" id="IPR044135">
    <property type="entry name" value="Met-tRNA-FMT_C"/>
</dbReference>
<gene>
    <name evidence="8" type="ORF">A2074_06345</name>
</gene>
<dbReference type="InterPro" id="IPR041711">
    <property type="entry name" value="Met-tRNA-FMT_N"/>
</dbReference>
<dbReference type="EMBL" id="MELI01000050">
    <property type="protein sequence ID" value="OFW34199.1"/>
    <property type="molecule type" value="Genomic_DNA"/>
</dbReference>
<dbReference type="InterPro" id="IPR036477">
    <property type="entry name" value="Formyl_transf_N_sf"/>
</dbReference>
<protein>
    <recommendedName>
        <fullName evidence="2">methionyl-tRNA formyltransferase</fullName>
        <ecNumber evidence="2">2.1.2.9</ecNumber>
    </recommendedName>
</protein>
<evidence type="ECO:0000313" key="9">
    <source>
        <dbReference type="Proteomes" id="UP000178086"/>
    </source>
</evidence>
<dbReference type="InterPro" id="IPR002376">
    <property type="entry name" value="Formyl_transf_N"/>
</dbReference>
<evidence type="ECO:0000259" key="7">
    <source>
        <dbReference type="Pfam" id="PF02911"/>
    </source>
</evidence>
<reference evidence="8 9" key="1">
    <citation type="journal article" date="2016" name="Nat. Commun.">
        <title>Thousands of microbial genomes shed light on interconnected biogeochemical processes in an aquifer system.</title>
        <authorList>
            <person name="Anantharaman K."/>
            <person name="Brown C.T."/>
            <person name="Hug L.A."/>
            <person name="Sharon I."/>
            <person name="Castelle C.J."/>
            <person name="Probst A.J."/>
            <person name="Thomas B.C."/>
            <person name="Singh A."/>
            <person name="Wilkins M.J."/>
            <person name="Karaoz U."/>
            <person name="Brodie E.L."/>
            <person name="Williams K.H."/>
            <person name="Hubbard S.S."/>
            <person name="Banfield J.F."/>
        </authorList>
    </citation>
    <scope>NUCLEOTIDE SEQUENCE [LARGE SCALE GENOMIC DNA]</scope>
</reference>
<proteinExistence type="inferred from homology"/>
<dbReference type="HAMAP" id="MF_00182">
    <property type="entry name" value="Formyl_trans"/>
    <property type="match status" value="1"/>
</dbReference>
<dbReference type="Pfam" id="PF02911">
    <property type="entry name" value="Formyl_trans_C"/>
    <property type="match status" value="1"/>
</dbReference>
<dbReference type="GO" id="GO:0005829">
    <property type="term" value="C:cytosol"/>
    <property type="evidence" value="ECO:0007669"/>
    <property type="project" value="TreeGrafter"/>
</dbReference>
<evidence type="ECO:0000256" key="2">
    <source>
        <dbReference type="ARBA" id="ARBA00012261"/>
    </source>
</evidence>
<dbReference type="InterPro" id="IPR005793">
    <property type="entry name" value="Formyl_trans_C"/>
</dbReference>
<dbReference type="PANTHER" id="PTHR11138">
    <property type="entry name" value="METHIONYL-TRNA FORMYLTRANSFERASE"/>
    <property type="match status" value="1"/>
</dbReference>